<keyword evidence="5" id="KW-1185">Reference proteome</keyword>
<dbReference type="EMBL" id="JAUSWJ010000001">
    <property type="protein sequence ID" value="MDQ0516622.1"/>
    <property type="molecule type" value="Genomic_DNA"/>
</dbReference>
<keyword evidence="2" id="KW-0472">Membrane</keyword>
<gene>
    <name evidence="4" type="ORF">QO015_002235</name>
</gene>
<dbReference type="Pfam" id="PF13387">
    <property type="entry name" value="Lnb_N"/>
    <property type="match status" value="1"/>
</dbReference>
<protein>
    <recommendedName>
        <fullName evidence="3">Lnb N-terminal periplasmic domain-containing protein</fullName>
    </recommendedName>
</protein>
<dbReference type="InterPro" id="IPR025178">
    <property type="entry name" value="Lnb_N"/>
</dbReference>
<name>A0ABU0M6M5_9HYPH</name>
<feature type="transmembrane region" description="Helical" evidence="2">
    <location>
        <begin position="67"/>
        <end position="83"/>
    </location>
</feature>
<comment type="caution">
    <text evidence="4">The sequence shown here is derived from an EMBL/GenBank/DDBJ whole genome shotgun (WGS) entry which is preliminary data.</text>
</comment>
<dbReference type="Proteomes" id="UP001223743">
    <property type="component" value="Unassembled WGS sequence"/>
</dbReference>
<feature type="domain" description="Lnb N-terminal periplasmic" evidence="3">
    <location>
        <begin position="125"/>
        <end position="281"/>
    </location>
</feature>
<dbReference type="RefSeq" id="WP_266279368.1">
    <property type="nucleotide sequence ID" value="NZ_JAPKNF010000001.1"/>
</dbReference>
<evidence type="ECO:0000313" key="5">
    <source>
        <dbReference type="Proteomes" id="UP001223743"/>
    </source>
</evidence>
<organism evidence="4 5">
    <name type="scientific">Kaistia geumhonensis</name>
    <dbReference type="NCBI Taxonomy" id="410839"/>
    <lineage>
        <taxon>Bacteria</taxon>
        <taxon>Pseudomonadati</taxon>
        <taxon>Pseudomonadota</taxon>
        <taxon>Alphaproteobacteria</taxon>
        <taxon>Hyphomicrobiales</taxon>
        <taxon>Kaistiaceae</taxon>
        <taxon>Kaistia</taxon>
    </lineage>
</organism>
<keyword evidence="2" id="KW-0812">Transmembrane</keyword>
<accession>A0ABU0M6M5</accession>
<evidence type="ECO:0000259" key="3">
    <source>
        <dbReference type="Pfam" id="PF13387"/>
    </source>
</evidence>
<reference evidence="4 5" key="1">
    <citation type="submission" date="2023-07" db="EMBL/GenBank/DDBJ databases">
        <title>Genomic Encyclopedia of Type Strains, Phase IV (KMG-IV): sequencing the most valuable type-strain genomes for metagenomic binning, comparative biology and taxonomic classification.</title>
        <authorList>
            <person name="Goeker M."/>
        </authorList>
    </citation>
    <scope>NUCLEOTIDE SEQUENCE [LARGE SCALE GENOMIC DNA]</scope>
    <source>
        <strain evidence="4 5">B1-1</strain>
    </source>
</reference>
<sequence>MRLLLRALKRLLLALVVLASGAWVALAFAFQLPFGERLTVAAIVVWALFVIAIALNELVRPTWRSRVLYLVALVGVAAWYSTIRPSNDRAWAEAVEHGVTGTIDGDIVTLQNVRDFDWRSEVDVTPRWQTRRYDLAKLSSVDLILAYWDGPALAHTIVSFGFSTGDHIAFSAEIRPEVNESFSAIGGFFRMFELVLIGADERDVVRLRTTIRGEDVYLYPLAMPQPAMRALFMSFVDLGNDLAATPRFYNTITTNCTTVIFRLVQALDPGGLPFDWRILVSGFLPGYIFDRQDHPPGMTLEQFRANASISERGRAAGAALDFSSRIRAPTPAVPATPAPETPTP</sequence>
<feature type="region of interest" description="Disordered" evidence="1">
    <location>
        <begin position="323"/>
        <end position="344"/>
    </location>
</feature>
<feature type="compositionally biased region" description="Pro residues" evidence="1">
    <location>
        <begin position="331"/>
        <end position="344"/>
    </location>
</feature>
<evidence type="ECO:0000256" key="2">
    <source>
        <dbReference type="SAM" id="Phobius"/>
    </source>
</evidence>
<evidence type="ECO:0000256" key="1">
    <source>
        <dbReference type="SAM" id="MobiDB-lite"/>
    </source>
</evidence>
<keyword evidence="2" id="KW-1133">Transmembrane helix</keyword>
<proteinExistence type="predicted"/>
<evidence type="ECO:0000313" key="4">
    <source>
        <dbReference type="EMBL" id="MDQ0516622.1"/>
    </source>
</evidence>
<feature type="transmembrane region" description="Helical" evidence="2">
    <location>
        <begin position="37"/>
        <end position="55"/>
    </location>
</feature>